<protein>
    <submittedName>
        <fullName evidence="1">Uncharacterized protein</fullName>
    </submittedName>
</protein>
<organism evidence="1">
    <name type="scientific">marine sediment metagenome</name>
    <dbReference type="NCBI Taxonomy" id="412755"/>
    <lineage>
        <taxon>unclassified sequences</taxon>
        <taxon>metagenomes</taxon>
        <taxon>ecological metagenomes</taxon>
    </lineage>
</organism>
<sequence length="76" mass="8997">MTVEPLHLITEIEEKANQPITWLDRLLQWLDDRLPLLLWSHIPLGRRSTEHLLKKRESSALSRWRGTGLPTKFTTR</sequence>
<gene>
    <name evidence="1" type="ORF">S01H1_56123</name>
</gene>
<evidence type="ECO:0000313" key="1">
    <source>
        <dbReference type="EMBL" id="GAG16030.1"/>
    </source>
</evidence>
<comment type="caution">
    <text evidence="1">The sequence shown here is derived from an EMBL/GenBank/DDBJ whole genome shotgun (WGS) entry which is preliminary data.</text>
</comment>
<accession>X0VCI5</accession>
<reference evidence="1" key="1">
    <citation type="journal article" date="2014" name="Front. Microbiol.">
        <title>High frequency of phylogenetically diverse reductive dehalogenase-homologous genes in deep subseafloor sedimentary metagenomes.</title>
        <authorList>
            <person name="Kawai M."/>
            <person name="Futagami T."/>
            <person name="Toyoda A."/>
            <person name="Takaki Y."/>
            <person name="Nishi S."/>
            <person name="Hori S."/>
            <person name="Arai W."/>
            <person name="Tsubouchi T."/>
            <person name="Morono Y."/>
            <person name="Uchiyama I."/>
            <person name="Ito T."/>
            <person name="Fujiyama A."/>
            <person name="Inagaki F."/>
            <person name="Takami H."/>
        </authorList>
    </citation>
    <scope>NUCLEOTIDE SEQUENCE</scope>
    <source>
        <strain evidence="1">Expedition CK06-06</strain>
    </source>
</reference>
<proteinExistence type="predicted"/>
<name>X0VCI5_9ZZZZ</name>
<dbReference type="EMBL" id="BARS01036520">
    <property type="protein sequence ID" value="GAG16030.1"/>
    <property type="molecule type" value="Genomic_DNA"/>
</dbReference>
<feature type="non-terminal residue" evidence="1">
    <location>
        <position position="76"/>
    </location>
</feature>
<dbReference type="AlphaFoldDB" id="X0VCI5"/>